<dbReference type="InterPro" id="IPR050271">
    <property type="entry name" value="UDP-glycosyltransferase"/>
</dbReference>
<dbReference type="EC" id="2.4.1.17" evidence="6"/>
<accession>A0A0R3S1Z7</accession>
<sequence length="396" mass="45090">MHLYMALLLMLLDCTFSYKILVFSPRLGHSHVNFMGKIADILVEAGHDVVYDRLMESLQMEQYDLGITEHINFCGYAIFRRIGLDSYITAMAINLLEVSSDFFGVNSNPSYVPAVKESSLVLVNNDELLEYPRLISRKIVFIGGIAVPEASPLIEQLMDRSECGAILVSFGTVVKSEDMNHDTKKAFEDITFIWKYENEEEEGDVHSSNIIKRKWIPQNDLLNHRNLLGFVSHCGQNSLMESISAGVPLICMPLFGDQFRNAGTAKNRNVAVVLNKENLTATSLASALRTIIYEESYRKNAQILQKMTRQKPISARERLIRNIEFVVKYGPFDNFNVVGSDLNIFQYFLVDVLSVIVPLVLIAIYISASLTLHLFFSFYSISKIFIRRFFFFLVKN</sequence>
<dbReference type="AlphaFoldDB" id="A0A0R3S1Z7"/>
<keyword evidence="7" id="KW-1185">Reference proteome</keyword>
<evidence type="ECO:0000256" key="4">
    <source>
        <dbReference type="ARBA" id="ARBA00047475"/>
    </source>
</evidence>
<evidence type="ECO:0000256" key="6">
    <source>
        <dbReference type="RuleBase" id="RU362059"/>
    </source>
</evidence>
<dbReference type="Gene3D" id="3.40.50.2000">
    <property type="entry name" value="Glycogen Phosphorylase B"/>
    <property type="match status" value="1"/>
</dbReference>
<feature type="transmembrane region" description="Helical" evidence="6">
    <location>
        <begin position="355"/>
        <end position="379"/>
    </location>
</feature>
<reference evidence="8" key="1">
    <citation type="submission" date="2017-02" db="UniProtKB">
        <authorList>
            <consortium name="WormBaseParasite"/>
        </authorList>
    </citation>
    <scope>IDENTIFICATION</scope>
</reference>
<evidence type="ECO:0000256" key="1">
    <source>
        <dbReference type="ARBA" id="ARBA00009995"/>
    </source>
</evidence>
<dbReference type="InterPro" id="IPR002213">
    <property type="entry name" value="UDP_glucos_trans"/>
</dbReference>
<dbReference type="Pfam" id="PF00201">
    <property type="entry name" value="UDPGT"/>
    <property type="match status" value="1"/>
</dbReference>
<evidence type="ECO:0000313" key="8">
    <source>
        <dbReference type="WBParaSite" id="EEL_0000871501-mRNA-1"/>
    </source>
</evidence>
<feature type="signal peptide" evidence="6">
    <location>
        <begin position="1"/>
        <end position="17"/>
    </location>
</feature>
<keyword evidence="6" id="KW-0732">Signal</keyword>
<evidence type="ECO:0000256" key="2">
    <source>
        <dbReference type="ARBA" id="ARBA00022676"/>
    </source>
</evidence>
<name>A0A0R3S1Z7_9BILA</name>
<evidence type="ECO:0000313" key="7">
    <source>
        <dbReference type="Proteomes" id="UP000050640"/>
    </source>
</evidence>
<dbReference type="InterPro" id="IPR035595">
    <property type="entry name" value="UDP_glycos_trans_CS"/>
</dbReference>
<keyword evidence="2 5" id="KW-0328">Glycosyltransferase</keyword>
<feature type="chain" id="PRO_5005967599" description="UDP-glucuronosyltransferase" evidence="6">
    <location>
        <begin position="18"/>
        <end position="396"/>
    </location>
</feature>
<evidence type="ECO:0000256" key="3">
    <source>
        <dbReference type="ARBA" id="ARBA00022679"/>
    </source>
</evidence>
<comment type="similarity">
    <text evidence="1 5">Belongs to the UDP-glycosyltransferase family.</text>
</comment>
<dbReference type="PANTHER" id="PTHR48043:SF145">
    <property type="entry name" value="FI06409P-RELATED"/>
    <property type="match status" value="1"/>
</dbReference>
<comment type="subcellular location">
    <subcellularLocation>
        <location evidence="6">Membrane</location>
        <topology evidence="6">Single-pass membrane protein</topology>
    </subcellularLocation>
</comment>
<dbReference type="PROSITE" id="PS00375">
    <property type="entry name" value="UDPGT"/>
    <property type="match status" value="1"/>
</dbReference>
<keyword evidence="3 5" id="KW-0808">Transferase</keyword>
<dbReference type="WBParaSite" id="EEL_0000871501-mRNA-1">
    <property type="protein sequence ID" value="EEL_0000871501-mRNA-1"/>
    <property type="gene ID" value="EEL_0000871501"/>
</dbReference>
<dbReference type="FunFam" id="3.40.50.2000:FF:000021">
    <property type="entry name" value="UDP-glucuronosyltransferase"/>
    <property type="match status" value="1"/>
</dbReference>
<dbReference type="Proteomes" id="UP000050640">
    <property type="component" value="Unplaced"/>
</dbReference>
<evidence type="ECO:0000256" key="5">
    <source>
        <dbReference type="RuleBase" id="RU003718"/>
    </source>
</evidence>
<comment type="catalytic activity">
    <reaction evidence="4 6">
        <text>glucuronate acceptor + UDP-alpha-D-glucuronate = acceptor beta-D-glucuronoside + UDP + H(+)</text>
        <dbReference type="Rhea" id="RHEA:21032"/>
        <dbReference type="ChEBI" id="CHEBI:15378"/>
        <dbReference type="ChEBI" id="CHEBI:58052"/>
        <dbReference type="ChEBI" id="CHEBI:58223"/>
        <dbReference type="ChEBI" id="CHEBI:132367"/>
        <dbReference type="ChEBI" id="CHEBI:132368"/>
        <dbReference type="EC" id="2.4.1.17"/>
    </reaction>
</comment>
<proteinExistence type="inferred from homology"/>
<keyword evidence="6" id="KW-1133">Transmembrane helix</keyword>
<protein>
    <recommendedName>
        <fullName evidence="6">UDP-glucuronosyltransferase</fullName>
        <ecNumber evidence="6">2.4.1.17</ecNumber>
    </recommendedName>
</protein>
<dbReference type="STRING" id="1147741.A0A0R3S1Z7"/>
<dbReference type="GO" id="GO:0016020">
    <property type="term" value="C:membrane"/>
    <property type="evidence" value="ECO:0007669"/>
    <property type="project" value="UniProtKB-SubCell"/>
</dbReference>
<keyword evidence="6" id="KW-0812">Transmembrane</keyword>
<keyword evidence="6" id="KW-0472">Membrane</keyword>
<dbReference type="GO" id="GO:0015020">
    <property type="term" value="F:glucuronosyltransferase activity"/>
    <property type="evidence" value="ECO:0007669"/>
    <property type="project" value="UniProtKB-EC"/>
</dbReference>
<organism evidence="7 8">
    <name type="scientific">Elaeophora elaphi</name>
    <dbReference type="NCBI Taxonomy" id="1147741"/>
    <lineage>
        <taxon>Eukaryota</taxon>
        <taxon>Metazoa</taxon>
        <taxon>Ecdysozoa</taxon>
        <taxon>Nematoda</taxon>
        <taxon>Chromadorea</taxon>
        <taxon>Rhabditida</taxon>
        <taxon>Spirurina</taxon>
        <taxon>Spiruromorpha</taxon>
        <taxon>Filarioidea</taxon>
        <taxon>Onchocercidae</taxon>
        <taxon>Elaeophora</taxon>
    </lineage>
</organism>
<dbReference type="CDD" id="cd03784">
    <property type="entry name" value="GT1_Gtf-like"/>
    <property type="match status" value="1"/>
</dbReference>
<dbReference type="SUPFAM" id="SSF53756">
    <property type="entry name" value="UDP-Glycosyltransferase/glycogen phosphorylase"/>
    <property type="match status" value="1"/>
</dbReference>
<dbReference type="PANTHER" id="PTHR48043">
    <property type="entry name" value="EG:EG0003.4 PROTEIN-RELATED"/>
    <property type="match status" value="1"/>
</dbReference>